<evidence type="ECO:0000256" key="10">
    <source>
        <dbReference type="SAM" id="SignalP"/>
    </source>
</evidence>
<dbReference type="Gene3D" id="2.40.170.20">
    <property type="entry name" value="TonB-dependent receptor, beta-barrel domain"/>
    <property type="match status" value="1"/>
</dbReference>
<evidence type="ECO:0000256" key="8">
    <source>
        <dbReference type="PROSITE-ProRule" id="PRU01360"/>
    </source>
</evidence>
<comment type="subcellular location">
    <subcellularLocation>
        <location evidence="1 8">Cell outer membrane</location>
        <topology evidence="1 8">Multi-pass membrane protein</topology>
    </subcellularLocation>
</comment>
<dbReference type="InterPro" id="IPR036942">
    <property type="entry name" value="Beta-barrel_TonB_sf"/>
</dbReference>
<evidence type="ECO:0000313" key="14">
    <source>
        <dbReference type="Proteomes" id="UP001361239"/>
    </source>
</evidence>
<evidence type="ECO:0000256" key="5">
    <source>
        <dbReference type="ARBA" id="ARBA00023077"/>
    </source>
</evidence>
<keyword evidence="5 9" id="KW-0798">TonB box</keyword>
<proteinExistence type="inferred from homology"/>
<comment type="similarity">
    <text evidence="8 9">Belongs to the TonB-dependent receptor family.</text>
</comment>
<keyword evidence="4 8" id="KW-0812">Transmembrane</keyword>
<evidence type="ECO:0000256" key="6">
    <source>
        <dbReference type="ARBA" id="ARBA00023136"/>
    </source>
</evidence>
<feature type="domain" description="TonB-dependent receptor-like beta-barrel" evidence="11">
    <location>
        <begin position="406"/>
        <end position="884"/>
    </location>
</feature>
<gene>
    <name evidence="13" type="ORF">WG901_09605</name>
</gene>
<feature type="signal peptide" evidence="10">
    <location>
        <begin position="1"/>
        <end position="29"/>
    </location>
</feature>
<dbReference type="PANTHER" id="PTHR47234:SF1">
    <property type="entry name" value="TONB-DEPENDENT RECEPTOR"/>
    <property type="match status" value="1"/>
</dbReference>
<dbReference type="SUPFAM" id="SSF56935">
    <property type="entry name" value="Porins"/>
    <property type="match status" value="1"/>
</dbReference>
<dbReference type="PANTHER" id="PTHR47234">
    <property type="match status" value="1"/>
</dbReference>
<keyword evidence="2 8" id="KW-0813">Transport</keyword>
<keyword evidence="6 8" id="KW-0472">Membrane</keyword>
<dbReference type="InterPro" id="IPR000531">
    <property type="entry name" value="Beta-barrel_TonB"/>
</dbReference>
<evidence type="ECO:0000259" key="11">
    <source>
        <dbReference type="Pfam" id="PF00593"/>
    </source>
</evidence>
<sequence length="920" mass="97398">MSKSHVRAFRGFTFAGVALIAIAPGLALAQNEDQDGGKEIVVTGTLIRGIAPVGSNTIAIGQEKLEQTASLTSNELLATIPQVTNYFNNVPAADLAIAVNQFQVSRPNIRRISPNNASSSGTLILIDGHRIASAGVSQASTDPDVIPTGAIERVDVATEGGSATYGSDAVAGTINFVTRKRFDGLKADAHYGIADDYWQWDASATAGKDWGSGSLWVSYTYTKNRALFGGDRDFIRRSNYSVAPVNGVYPGRSTQCAVPNINIATNLPAAFGGGLVSQVTYPYRAGATGASLVAGTPNRCDELTNTAIVPAAERHGAMAGLYQELDDTTTITARGFFSRRSTLGTAPSLGTVTISPNNPFAIAPAGAALGPATCFGTPNFCTNSETVDFSFAPLLGTASKQQKTLLQEWGANVELAKKLGGDWEVRGLFNYSRSNSGFELIDANTTRLNAAGAGTTTATAFNPFNLAQTNPAVISSIMNNEIAGQARDELLDLRLIADGKLFELPGGDVRMAIGAEYMHDSFQKRYQTDIAIGSLSRFPFISYDRSVKSVFGEINVPLIGGSGPSLVVSAAGRYDDYSDFGHTFNPKLGATFKPVDWLSLRGNWGTSFTAPTPLDQLGSLSNTINAFPFVAFTRPGDTPAPGSYTIALQGSAANLKPQKADTWSVGFDADLPFVPGLKTSLSYYRVVFKDILSTPVVNSQIFANFGANITTSVAGLSAAQLNAFAALAPNGAAVINPLIGTRLVYETVDFRTNNYGTLKVGGLDGSLNYATATGFGGVDFAVNVNYQLQRKSQVTPTAPVVDLLARDDGPKLFLQAIAGIDIGDLRTQVTWNHSGGYAITPTASVPVQTRIKAFNVINLFFKYEVKSDATALKDLSFTLNVNNVFDQDPPVSFLTGPADNGYANGFTLGRMFVLGVSKKF</sequence>
<keyword evidence="14" id="KW-1185">Reference proteome</keyword>
<comment type="caution">
    <text evidence="13">The sequence shown here is derived from an EMBL/GenBank/DDBJ whole genome shotgun (WGS) entry which is preliminary data.</text>
</comment>
<dbReference type="Pfam" id="PF07715">
    <property type="entry name" value="Plug"/>
    <property type="match status" value="1"/>
</dbReference>
<name>A0ABU8RUY4_9SPHN</name>
<dbReference type="InterPro" id="IPR012910">
    <property type="entry name" value="Plug_dom"/>
</dbReference>
<evidence type="ECO:0000256" key="9">
    <source>
        <dbReference type="RuleBase" id="RU003357"/>
    </source>
</evidence>
<dbReference type="PROSITE" id="PS52016">
    <property type="entry name" value="TONB_DEPENDENT_REC_3"/>
    <property type="match status" value="1"/>
</dbReference>
<keyword evidence="13" id="KW-0675">Receptor</keyword>
<keyword evidence="3 8" id="KW-1134">Transmembrane beta strand</keyword>
<evidence type="ECO:0000256" key="7">
    <source>
        <dbReference type="ARBA" id="ARBA00023237"/>
    </source>
</evidence>
<dbReference type="Proteomes" id="UP001361239">
    <property type="component" value="Unassembled WGS sequence"/>
</dbReference>
<evidence type="ECO:0000256" key="2">
    <source>
        <dbReference type="ARBA" id="ARBA00022448"/>
    </source>
</evidence>
<organism evidence="13 14">
    <name type="scientific">Novosphingobium anseongense</name>
    <dbReference type="NCBI Taxonomy" id="3133436"/>
    <lineage>
        <taxon>Bacteria</taxon>
        <taxon>Pseudomonadati</taxon>
        <taxon>Pseudomonadota</taxon>
        <taxon>Alphaproteobacteria</taxon>
        <taxon>Sphingomonadales</taxon>
        <taxon>Sphingomonadaceae</taxon>
        <taxon>Novosphingobium</taxon>
    </lineage>
</organism>
<protein>
    <submittedName>
        <fullName evidence="13">TonB-dependent receptor</fullName>
    </submittedName>
</protein>
<accession>A0ABU8RUY4</accession>
<evidence type="ECO:0000313" key="13">
    <source>
        <dbReference type="EMBL" id="MEJ5976888.1"/>
    </source>
</evidence>
<evidence type="ECO:0000259" key="12">
    <source>
        <dbReference type="Pfam" id="PF07715"/>
    </source>
</evidence>
<dbReference type="EMBL" id="JBBHJZ010000002">
    <property type="protein sequence ID" value="MEJ5976888.1"/>
    <property type="molecule type" value="Genomic_DNA"/>
</dbReference>
<dbReference type="Pfam" id="PF00593">
    <property type="entry name" value="TonB_dep_Rec_b-barrel"/>
    <property type="match status" value="1"/>
</dbReference>
<evidence type="ECO:0000256" key="1">
    <source>
        <dbReference type="ARBA" id="ARBA00004571"/>
    </source>
</evidence>
<feature type="chain" id="PRO_5045413055" evidence="10">
    <location>
        <begin position="30"/>
        <end position="920"/>
    </location>
</feature>
<keyword evidence="7 8" id="KW-0998">Cell outer membrane</keyword>
<reference evidence="13 14" key="1">
    <citation type="submission" date="2024-03" db="EMBL/GenBank/DDBJ databases">
        <authorList>
            <person name="Jo J.-H."/>
        </authorList>
    </citation>
    <scope>NUCLEOTIDE SEQUENCE [LARGE SCALE GENOMIC DNA]</scope>
    <source>
        <strain evidence="13 14">PS1R-30</strain>
    </source>
</reference>
<keyword evidence="10" id="KW-0732">Signal</keyword>
<dbReference type="InterPro" id="IPR037066">
    <property type="entry name" value="Plug_dom_sf"/>
</dbReference>
<feature type="domain" description="TonB-dependent receptor plug" evidence="12">
    <location>
        <begin position="56"/>
        <end position="173"/>
    </location>
</feature>
<dbReference type="InterPro" id="IPR039426">
    <property type="entry name" value="TonB-dep_rcpt-like"/>
</dbReference>
<dbReference type="RefSeq" id="WP_339586847.1">
    <property type="nucleotide sequence ID" value="NZ_JBBHJZ010000002.1"/>
</dbReference>
<evidence type="ECO:0000256" key="4">
    <source>
        <dbReference type="ARBA" id="ARBA00022692"/>
    </source>
</evidence>
<dbReference type="Gene3D" id="2.170.130.10">
    <property type="entry name" value="TonB-dependent receptor, plug domain"/>
    <property type="match status" value="1"/>
</dbReference>
<evidence type="ECO:0000256" key="3">
    <source>
        <dbReference type="ARBA" id="ARBA00022452"/>
    </source>
</evidence>